<dbReference type="GO" id="GO:0004725">
    <property type="term" value="F:protein tyrosine phosphatase activity"/>
    <property type="evidence" value="ECO:0007669"/>
    <property type="project" value="UniProtKB-EC"/>
</dbReference>
<dbReference type="PANTHER" id="PTHR19134:SF495">
    <property type="entry name" value="TYROSINE-PROTEIN PHOSPHATASE 69D"/>
    <property type="match status" value="1"/>
</dbReference>
<name>A0A4Y2A2V7_ARAVE</name>
<keyword evidence="2" id="KW-0378">Hydrolase</keyword>
<keyword evidence="5" id="KW-0812">Transmembrane</keyword>
<evidence type="ECO:0000313" key="9">
    <source>
        <dbReference type="Proteomes" id="UP000499080"/>
    </source>
</evidence>
<dbReference type="InterPro" id="IPR000242">
    <property type="entry name" value="PTP_cat"/>
</dbReference>
<dbReference type="SMART" id="SM00194">
    <property type="entry name" value="PTPc"/>
    <property type="match status" value="1"/>
</dbReference>
<dbReference type="FunFam" id="3.90.190.10:FF:000102">
    <property type="entry name" value="Receptor-type tyrosine-protein phosphatase"/>
    <property type="match status" value="1"/>
</dbReference>
<keyword evidence="5" id="KW-1133">Transmembrane helix</keyword>
<dbReference type="Pfam" id="PF00102">
    <property type="entry name" value="Y_phosphatase"/>
    <property type="match status" value="1"/>
</dbReference>
<evidence type="ECO:0000313" key="8">
    <source>
        <dbReference type="EMBL" id="GBL73596.1"/>
    </source>
</evidence>
<dbReference type="PRINTS" id="PR00700">
    <property type="entry name" value="PRTYPHPHTASE"/>
</dbReference>
<comment type="caution">
    <text evidence="8">The sequence shown here is derived from an EMBL/GenBank/DDBJ whole genome shotgun (WGS) entry which is preliminary data.</text>
</comment>
<dbReference type="PROSITE" id="PS50055">
    <property type="entry name" value="TYR_PHOSPHATASE_PTP"/>
    <property type="match status" value="1"/>
</dbReference>
<dbReference type="InterPro" id="IPR016130">
    <property type="entry name" value="Tyr_Pase_AS"/>
</dbReference>
<dbReference type="InterPro" id="IPR003595">
    <property type="entry name" value="Tyr_Pase_cat"/>
</dbReference>
<dbReference type="PROSITE" id="PS00383">
    <property type="entry name" value="TYR_PHOSPHATASE_1"/>
    <property type="match status" value="1"/>
</dbReference>
<evidence type="ECO:0000256" key="5">
    <source>
        <dbReference type="SAM" id="Phobius"/>
    </source>
</evidence>
<comment type="catalytic activity">
    <reaction evidence="4">
        <text>O-phospho-L-tyrosyl-[protein] + H2O = L-tyrosyl-[protein] + phosphate</text>
        <dbReference type="Rhea" id="RHEA:10684"/>
        <dbReference type="Rhea" id="RHEA-COMP:10136"/>
        <dbReference type="Rhea" id="RHEA-COMP:20101"/>
        <dbReference type="ChEBI" id="CHEBI:15377"/>
        <dbReference type="ChEBI" id="CHEBI:43474"/>
        <dbReference type="ChEBI" id="CHEBI:46858"/>
        <dbReference type="ChEBI" id="CHEBI:61978"/>
        <dbReference type="EC" id="3.1.3.48"/>
    </reaction>
</comment>
<dbReference type="InterPro" id="IPR000387">
    <property type="entry name" value="Tyr_Pase_dom"/>
</dbReference>
<feature type="domain" description="Tyrosine-protein phosphatase" evidence="6">
    <location>
        <begin position="246"/>
        <end position="493"/>
    </location>
</feature>
<protein>
    <recommendedName>
        <fullName evidence="1">protein-tyrosine-phosphatase</fullName>
        <ecNumber evidence="1">3.1.3.48</ecNumber>
    </recommendedName>
</protein>
<dbReference type="PANTHER" id="PTHR19134">
    <property type="entry name" value="RECEPTOR-TYPE TYROSINE-PROTEIN PHOSPHATASE"/>
    <property type="match status" value="1"/>
</dbReference>
<feature type="domain" description="Tyrosine specific protein phosphatases" evidence="7">
    <location>
        <begin position="425"/>
        <end position="496"/>
    </location>
</feature>
<evidence type="ECO:0000259" key="7">
    <source>
        <dbReference type="PROSITE" id="PS50056"/>
    </source>
</evidence>
<evidence type="ECO:0000256" key="4">
    <source>
        <dbReference type="ARBA" id="ARBA00051722"/>
    </source>
</evidence>
<keyword evidence="3" id="KW-0904">Protein phosphatase</keyword>
<dbReference type="OrthoDB" id="6058203at2759"/>
<dbReference type="EC" id="3.1.3.48" evidence="1"/>
<evidence type="ECO:0000256" key="2">
    <source>
        <dbReference type="ARBA" id="ARBA00022801"/>
    </source>
</evidence>
<reference evidence="8 9" key="1">
    <citation type="journal article" date="2019" name="Sci. Rep.">
        <title>Orb-weaving spider Araneus ventricosus genome elucidates the spidroin gene catalogue.</title>
        <authorList>
            <person name="Kono N."/>
            <person name="Nakamura H."/>
            <person name="Ohtoshi R."/>
            <person name="Moran D.A.P."/>
            <person name="Shinohara A."/>
            <person name="Yoshida Y."/>
            <person name="Fujiwara M."/>
            <person name="Mori M."/>
            <person name="Tomita M."/>
            <person name="Arakawa K."/>
        </authorList>
    </citation>
    <scope>NUCLEOTIDE SEQUENCE [LARGE SCALE GENOMIC DNA]</scope>
</reference>
<dbReference type="AlphaFoldDB" id="A0A4Y2A2V7"/>
<accession>A0A4Y2A2V7</accession>
<evidence type="ECO:0000259" key="6">
    <source>
        <dbReference type="PROSITE" id="PS50055"/>
    </source>
</evidence>
<dbReference type="InterPro" id="IPR050348">
    <property type="entry name" value="Protein-Tyr_Phosphatase"/>
</dbReference>
<gene>
    <name evidence="8" type="primary">Ptp69D_5</name>
    <name evidence="8" type="ORF">AVEN_230612_2</name>
</gene>
<keyword evidence="5" id="KW-0472">Membrane</keyword>
<dbReference type="SMART" id="SM00404">
    <property type="entry name" value="PTPc_motif"/>
    <property type="match status" value="1"/>
</dbReference>
<organism evidence="8 9">
    <name type="scientific">Araneus ventricosus</name>
    <name type="common">Orbweaver spider</name>
    <name type="synonym">Epeira ventricosa</name>
    <dbReference type="NCBI Taxonomy" id="182803"/>
    <lineage>
        <taxon>Eukaryota</taxon>
        <taxon>Metazoa</taxon>
        <taxon>Ecdysozoa</taxon>
        <taxon>Arthropoda</taxon>
        <taxon>Chelicerata</taxon>
        <taxon>Arachnida</taxon>
        <taxon>Araneae</taxon>
        <taxon>Araneomorphae</taxon>
        <taxon>Entelegynae</taxon>
        <taxon>Araneoidea</taxon>
        <taxon>Araneidae</taxon>
        <taxon>Araneus</taxon>
    </lineage>
</organism>
<evidence type="ECO:0000256" key="1">
    <source>
        <dbReference type="ARBA" id="ARBA00013064"/>
    </source>
</evidence>
<dbReference type="SUPFAM" id="SSF52799">
    <property type="entry name" value="(Phosphotyrosine protein) phosphatases II"/>
    <property type="match status" value="1"/>
</dbReference>
<dbReference type="InterPro" id="IPR029021">
    <property type="entry name" value="Prot-tyrosine_phosphatase-like"/>
</dbReference>
<sequence>MVRCYKVVIIKLPKGQNLSKLPENPQSLQLSTHEKVHKAEGQGAYIAEAFTSEDFVSEVVIGDNHQRNCDINPSTSDRKRHIIQDSYANNDMQEIELVQDGILAPSTNYTGYVLIKVQGPNDTILTKTSPYFSPILTGNDLCSPPTPTSTESPILVILGVICGIILVFVALGLALYLLRNKHGPQYLENGERLGLTALILRTINRNGHLPRGKGGPLSKIPRLGPISAEELPAAFIERHMDSDLLFQSEFEALPDSFKDRTTHASDAPENLNKNRYPDIKAYDQTRVRLPVIDGIPGSDYINANFVEGYKGRKTFICAQGPLDRTVTDFWRMLWEHRVTVVVMLTGIEEHGQVKCAQYWNENSAKEIEKMFVITVLSTKRYSDYIVRRFQVEFTKDGLTEEREVLHFHFVLWKDFLAPEQPSWLLRFIKRVNEHYCSDRGPLLVHCSAGVGRTGTFVAIDSLLQQLEDEGRIDVFAHVSNLRHQRNFLVQSLQGSSVKKNDRSHLSDKKVDIANSLLDVLVFKCTQLTEKALFNAEATLQKNEKNEQNTTFSQFQENFSYSDALRGMRKPHTILVYPAKDSSEATSIEEILKNSIRPKANVKIREFRKVKNQGVAVSCDSVTDIQSIISRLDGDNSAKEKVSHRMPGKRHPSIILYDLPNSITDQEVQEALRTYTEDAENLRTRFKLKGRKPDTSHWVMEAPCKQFLQLKRFRKIAVNWNMFQLRNSST</sequence>
<dbReference type="Proteomes" id="UP000499080">
    <property type="component" value="Unassembled WGS sequence"/>
</dbReference>
<dbReference type="PROSITE" id="PS50056">
    <property type="entry name" value="TYR_PHOSPHATASE_2"/>
    <property type="match status" value="1"/>
</dbReference>
<feature type="transmembrane region" description="Helical" evidence="5">
    <location>
        <begin position="154"/>
        <end position="178"/>
    </location>
</feature>
<dbReference type="Gene3D" id="3.90.190.10">
    <property type="entry name" value="Protein tyrosine phosphatase superfamily"/>
    <property type="match status" value="1"/>
</dbReference>
<keyword evidence="9" id="KW-1185">Reference proteome</keyword>
<proteinExistence type="predicted"/>
<dbReference type="GO" id="GO:0048666">
    <property type="term" value="P:neuron development"/>
    <property type="evidence" value="ECO:0007669"/>
    <property type="project" value="UniProtKB-ARBA"/>
</dbReference>
<evidence type="ECO:0000256" key="3">
    <source>
        <dbReference type="ARBA" id="ARBA00022912"/>
    </source>
</evidence>
<dbReference type="EMBL" id="BGPR01000004">
    <property type="protein sequence ID" value="GBL73596.1"/>
    <property type="molecule type" value="Genomic_DNA"/>
</dbReference>